<feature type="chain" id="PRO_5011767573" description="Cell wall anchor protein" evidence="1">
    <location>
        <begin position="20"/>
        <end position="488"/>
    </location>
</feature>
<evidence type="ECO:0000313" key="3">
    <source>
        <dbReference type="Proteomes" id="UP000198931"/>
    </source>
</evidence>
<gene>
    <name evidence="2" type="ORF">SAMN05443292_0055</name>
</gene>
<dbReference type="Proteomes" id="UP000198931">
    <property type="component" value="Unassembled WGS sequence"/>
</dbReference>
<accession>A0A1I3CSJ4</accession>
<organism evidence="2 3">
    <name type="scientific">Halpernia frigidisoli</name>
    <dbReference type="NCBI Taxonomy" id="1125876"/>
    <lineage>
        <taxon>Bacteria</taxon>
        <taxon>Pseudomonadati</taxon>
        <taxon>Bacteroidota</taxon>
        <taxon>Flavobacteriia</taxon>
        <taxon>Flavobacteriales</taxon>
        <taxon>Weeksellaceae</taxon>
        <taxon>Chryseobacterium group</taxon>
        <taxon>Halpernia</taxon>
    </lineage>
</organism>
<keyword evidence="1" id="KW-0732">Signal</keyword>
<dbReference type="AlphaFoldDB" id="A0A1I3CSJ4"/>
<proteinExistence type="predicted"/>
<dbReference type="STRING" id="1125876.SAMN05443292_0055"/>
<evidence type="ECO:0000313" key="2">
    <source>
        <dbReference type="EMBL" id="SFH77502.1"/>
    </source>
</evidence>
<dbReference type="RefSeq" id="WP_233741883.1">
    <property type="nucleotide sequence ID" value="NZ_FOQT01000001.1"/>
</dbReference>
<dbReference type="EMBL" id="FOQT01000001">
    <property type="protein sequence ID" value="SFH77502.1"/>
    <property type="molecule type" value="Genomic_DNA"/>
</dbReference>
<evidence type="ECO:0008006" key="4">
    <source>
        <dbReference type="Google" id="ProtNLM"/>
    </source>
</evidence>
<keyword evidence="3" id="KW-1185">Reference proteome</keyword>
<sequence>MTNFKILFFSVLFSVLGNAQVGINTASPDPSAVLDLQFKTGTPAGMLTPRMTTAQRLAVSLPANGLLVYDTDLKTFVYNSGTSAVSVWTPINSAVTGRLNFKRIKSTDVLSTVLAAELTAGAGSKYKLNTNTLYEINGTVSLDKPIDLNNAYIQGIDSGEDRLTSTGNIFDGTTGGTIKGLTLISSGKVFNITGATKAENLIFRDCIVASSANVGTIDNMGLVFLSIVQFSGNTTGITYSNINQLLLSNMGWFGNNAGTFETLTGTFGLVQKQGGFSQVEAIATAGFDVSSNPTINGDAVMESVVFTGANTAAYIKPYTTGTYTGYNFNNKWNIRSAGIPIETDAVSVGDVNLDSPYGTGVTTALTTGTAVKIGGTTVSNNFFRASNDGVDNRLKYLGSKKRFFTVNAVASFRGTVNANTIYVFYIALNGTPVQRSKTYIFTTNSVDVVAVPVQSIIELAPNDYVEVFAQRYSGSSDMLTVSLSLFMK</sequence>
<feature type="signal peptide" evidence="1">
    <location>
        <begin position="1"/>
        <end position="19"/>
    </location>
</feature>
<evidence type="ECO:0000256" key="1">
    <source>
        <dbReference type="SAM" id="SignalP"/>
    </source>
</evidence>
<protein>
    <recommendedName>
        <fullName evidence="4">Cell wall anchor protein</fullName>
    </recommendedName>
</protein>
<name>A0A1I3CSJ4_9FLAO</name>
<reference evidence="2 3" key="1">
    <citation type="submission" date="2016-10" db="EMBL/GenBank/DDBJ databases">
        <authorList>
            <person name="de Groot N.N."/>
        </authorList>
    </citation>
    <scope>NUCLEOTIDE SEQUENCE [LARGE SCALE GENOMIC DNA]</scope>
    <source>
        <strain evidence="2 3">DSM 26000</strain>
    </source>
</reference>